<gene>
    <name evidence="1" type="ORF">EVOR1521_LOCUS5579</name>
</gene>
<dbReference type="Proteomes" id="UP001178507">
    <property type="component" value="Unassembled WGS sequence"/>
</dbReference>
<keyword evidence="2" id="KW-1185">Reference proteome</keyword>
<comment type="caution">
    <text evidence="1">The sequence shown here is derived from an EMBL/GenBank/DDBJ whole genome shotgun (WGS) entry which is preliminary data.</text>
</comment>
<reference evidence="1" key="1">
    <citation type="submission" date="2023-08" db="EMBL/GenBank/DDBJ databases">
        <authorList>
            <person name="Chen Y."/>
            <person name="Shah S."/>
            <person name="Dougan E. K."/>
            <person name="Thang M."/>
            <person name="Chan C."/>
        </authorList>
    </citation>
    <scope>NUCLEOTIDE SEQUENCE</scope>
</reference>
<evidence type="ECO:0000313" key="1">
    <source>
        <dbReference type="EMBL" id="CAJ1376537.1"/>
    </source>
</evidence>
<evidence type="ECO:0000313" key="2">
    <source>
        <dbReference type="Proteomes" id="UP001178507"/>
    </source>
</evidence>
<protein>
    <submittedName>
        <fullName evidence="1">Uncharacterized protein</fullName>
    </submittedName>
</protein>
<dbReference type="AlphaFoldDB" id="A0AA36HXR5"/>
<proteinExistence type="predicted"/>
<sequence length="183" mass="20978">MLAKLGWHARRSVEVLRHPIWQYCWRVVQEKSGGKEKFPACDEFLASSIDVYRHLQQELMAADHIGHLEDLFSEELWPIVRSAHSDFEPWRKRFGREQCGIHWTSTEAFIFTLQPPGPKRGAQKDEQIVVAGARLFSVISMTFAPEQERHSIDDLIFESAFDTDGVSQWRIIDISGPTTGDGP</sequence>
<accession>A0AA36HXR5</accession>
<organism evidence="1 2">
    <name type="scientific">Effrenium voratum</name>
    <dbReference type="NCBI Taxonomy" id="2562239"/>
    <lineage>
        <taxon>Eukaryota</taxon>
        <taxon>Sar</taxon>
        <taxon>Alveolata</taxon>
        <taxon>Dinophyceae</taxon>
        <taxon>Suessiales</taxon>
        <taxon>Symbiodiniaceae</taxon>
        <taxon>Effrenium</taxon>
    </lineage>
</organism>
<dbReference type="EMBL" id="CAUJNA010000402">
    <property type="protein sequence ID" value="CAJ1376537.1"/>
    <property type="molecule type" value="Genomic_DNA"/>
</dbReference>
<name>A0AA36HXR5_9DINO</name>